<comment type="caution">
    <text evidence="6">The sequence shown here is derived from an EMBL/GenBank/DDBJ whole genome shotgun (WGS) entry which is preliminary data.</text>
</comment>
<dbReference type="GO" id="GO:0000981">
    <property type="term" value="F:DNA-binding transcription factor activity, RNA polymerase II-specific"/>
    <property type="evidence" value="ECO:0007669"/>
    <property type="project" value="InterPro"/>
</dbReference>
<keyword evidence="7" id="KW-1185">Reference proteome</keyword>
<evidence type="ECO:0000313" key="7">
    <source>
        <dbReference type="Proteomes" id="UP000298663"/>
    </source>
</evidence>
<protein>
    <recommendedName>
        <fullName evidence="5">BHLH domain-containing protein</fullName>
    </recommendedName>
</protein>
<dbReference type="Gene3D" id="4.10.280.10">
    <property type="entry name" value="Helix-loop-helix DNA-binding domain"/>
    <property type="match status" value="1"/>
</dbReference>
<dbReference type="GO" id="GO:0046983">
    <property type="term" value="F:protein dimerization activity"/>
    <property type="evidence" value="ECO:0007669"/>
    <property type="project" value="InterPro"/>
</dbReference>
<evidence type="ECO:0000313" key="6">
    <source>
        <dbReference type="EMBL" id="TMS36041.1"/>
    </source>
</evidence>
<dbReference type="GO" id="GO:0000978">
    <property type="term" value="F:RNA polymerase II cis-regulatory region sequence-specific DNA binding"/>
    <property type="evidence" value="ECO:0007669"/>
    <property type="project" value="TreeGrafter"/>
</dbReference>
<dbReference type="InterPro" id="IPR036638">
    <property type="entry name" value="HLH_DNA-bd_sf"/>
</dbReference>
<dbReference type="PANTHER" id="PTHR13864">
    <property type="entry name" value="T-CELL ACUTE LYMPHOCYTIC LEUKEMIA/STEM CELL LEUKEMIA-RELATED"/>
    <property type="match status" value="1"/>
</dbReference>
<feature type="region of interest" description="Disordered" evidence="4">
    <location>
        <begin position="1"/>
        <end position="31"/>
    </location>
</feature>
<keyword evidence="1" id="KW-0805">Transcription regulation</keyword>
<feature type="domain" description="BHLH" evidence="5">
    <location>
        <begin position="30"/>
        <end position="57"/>
    </location>
</feature>
<organism evidence="6 7">
    <name type="scientific">Steinernema carpocapsae</name>
    <name type="common">Entomopathogenic nematode</name>
    <dbReference type="NCBI Taxonomy" id="34508"/>
    <lineage>
        <taxon>Eukaryota</taxon>
        <taxon>Metazoa</taxon>
        <taxon>Ecdysozoa</taxon>
        <taxon>Nematoda</taxon>
        <taxon>Chromadorea</taxon>
        <taxon>Rhabditida</taxon>
        <taxon>Tylenchina</taxon>
        <taxon>Panagrolaimomorpha</taxon>
        <taxon>Strongyloidoidea</taxon>
        <taxon>Steinernematidae</taxon>
        <taxon>Steinernema</taxon>
    </lineage>
</organism>
<evidence type="ECO:0000256" key="3">
    <source>
        <dbReference type="ARBA" id="ARBA00023163"/>
    </source>
</evidence>
<dbReference type="PANTHER" id="PTHR13864:SF10">
    <property type="entry name" value="HELIX-LOOP-HELIX PROTEIN 2"/>
    <property type="match status" value="1"/>
</dbReference>
<dbReference type="Proteomes" id="UP000298663">
    <property type="component" value="Unassembled WGS sequence"/>
</dbReference>
<keyword evidence="2" id="KW-0238">DNA-binding</keyword>
<dbReference type="EMBL" id="AZBU02000001">
    <property type="protein sequence ID" value="TMS36041.1"/>
    <property type="molecule type" value="Genomic_DNA"/>
</dbReference>
<evidence type="ECO:0000256" key="4">
    <source>
        <dbReference type="SAM" id="MobiDB-lite"/>
    </source>
</evidence>
<evidence type="ECO:0000256" key="1">
    <source>
        <dbReference type="ARBA" id="ARBA00023015"/>
    </source>
</evidence>
<dbReference type="Pfam" id="PF00010">
    <property type="entry name" value="HLH"/>
    <property type="match status" value="1"/>
</dbReference>
<accession>A0A4U8US94</accession>
<reference evidence="6 7" key="1">
    <citation type="journal article" date="2015" name="Genome Biol.">
        <title>Comparative genomics of Steinernema reveals deeply conserved gene regulatory networks.</title>
        <authorList>
            <person name="Dillman A.R."/>
            <person name="Macchietto M."/>
            <person name="Porter C.F."/>
            <person name="Rogers A."/>
            <person name="Williams B."/>
            <person name="Antoshechkin I."/>
            <person name="Lee M.M."/>
            <person name="Goodwin Z."/>
            <person name="Lu X."/>
            <person name="Lewis E.E."/>
            <person name="Goodrich-Blair H."/>
            <person name="Stock S.P."/>
            <person name="Adams B.J."/>
            <person name="Sternberg P.W."/>
            <person name="Mortazavi A."/>
        </authorList>
    </citation>
    <scope>NUCLEOTIDE SEQUENCE [LARGE SCALE GENOMIC DNA]</scope>
    <source>
        <strain evidence="6 7">ALL</strain>
    </source>
</reference>
<dbReference type="AlphaFoldDB" id="A0A4U8US94"/>
<feature type="compositionally biased region" description="Basic residues" evidence="4">
    <location>
        <begin position="18"/>
        <end position="31"/>
    </location>
</feature>
<keyword evidence="3" id="KW-0804">Transcription</keyword>
<dbReference type="InterPro" id="IPR040238">
    <property type="entry name" value="TAL-like"/>
</dbReference>
<sequence length="135" mass="15920">MKQQTDFQAEIQRLSKAERRKQRRATPKYRNLHASRERIRVESFNNAFAELRSLLPVSKKVALENRDSAYEHRLYLLPERSALALTRRRPCSAPNFKYSMQSFSTKSRRLFLFCRHSVTLSVTPVTPKETTIMFV</sequence>
<dbReference type="OrthoDB" id="10067827at2759"/>
<reference evidence="6 7" key="2">
    <citation type="journal article" date="2019" name="G3 (Bethesda)">
        <title>Hybrid Assembly of the Genome of the Entomopathogenic Nematode Steinernema carpocapsae Identifies the X-Chromosome.</title>
        <authorList>
            <person name="Serra L."/>
            <person name="Macchietto M."/>
            <person name="Macias-Munoz A."/>
            <person name="McGill C.J."/>
            <person name="Rodriguez I.M."/>
            <person name="Rodriguez B."/>
            <person name="Murad R."/>
            <person name="Mortazavi A."/>
        </authorList>
    </citation>
    <scope>NUCLEOTIDE SEQUENCE [LARGE SCALE GENOMIC DNA]</scope>
    <source>
        <strain evidence="6 7">ALL</strain>
    </source>
</reference>
<dbReference type="InterPro" id="IPR011598">
    <property type="entry name" value="bHLH_dom"/>
</dbReference>
<proteinExistence type="predicted"/>
<dbReference type="STRING" id="34508.A0A4U8US94"/>
<evidence type="ECO:0000256" key="2">
    <source>
        <dbReference type="ARBA" id="ARBA00023125"/>
    </source>
</evidence>
<dbReference type="SUPFAM" id="SSF47459">
    <property type="entry name" value="HLH, helix-loop-helix DNA-binding domain"/>
    <property type="match status" value="1"/>
</dbReference>
<name>A0A4U8US94_STECR</name>
<evidence type="ECO:0000259" key="5">
    <source>
        <dbReference type="Pfam" id="PF00010"/>
    </source>
</evidence>
<gene>
    <name evidence="6" type="ORF">L596_003307</name>
</gene>